<proteinExistence type="predicted"/>
<comment type="caution">
    <text evidence="2">The sequence shown here is derived from an EMBL/GenBank/DDBJ whole genome shotgun (WGS) entry which is preliminary data.</text>
</comment>
<evidence type="ECO:0000313" key="1">
    <source>
        <dbReference type="EMBL" id="KMQ91544.1"/>
    </source>
</evidence>
<dbReference type="PaxDb" id="67767-A0A0J7KYG8"/>
<dbReference type="EMBL" id="LBMM01002052">
    <property type="protein sequence ID" value="KMQ95349.1"/>
    <property type="molecule type" value="Genomic_DNA"/>
</dbReference>
<gene>
    <name evidence="2" type="ORF">RF55_4455</name>
    <name evidence="1" type="ORF">RF55_8579</name>
</gene>
<keyword evidence="2" id="KW-0808">Transferase</keyword>
<accession>A0A0J7KYG8</accession>
<dbReference type="Proteomes" id="UP000036403">
    <property type="component" value="Unassembled WGS sequence"/>
</dbReference>
<keyword evidence="3" id="KW-1185">Reference proteome</keyword>
<sequence>MAIVACKRMFIRQYDVKTAYLNGTLEKEVYMEVPSLMDEILRRIIEDEQSDHLIITEAKVMLNQLATGEQVCRMKKALYGLKQAGRA</sequence>
<dbReference type="GO" id="GO:0003964">
    <property type="term" value="F:RNA-directed DNA polymerase activity"/>
    <property type="evidence" value="ECO:0007669"/>
    <property type="project" value="UniProtKB-KW"/>
</dbReference>
<dbReference type="AlphaFoldDB" id="A0A0J7KYG8"/>
<name>A0A0J7KYG8_LASNI</name>
<keyword evidence="2" id="KW-0695">RNA-directed DNA polymerase</keyword>
<keyword evidence="2" id="KW-0548">Nucleotidyltransferase</keyword>
<evidence type="ECO:0000313" key="3">
    <source>
        <dbReference type="Proteomes" id="UP000036403"/>
    </source>
</evidence>
<dbReference type="OrthoDB" id="7615776at2759"/>
<protein>
    <submittedName>
        <fullName evidence="2">Reverse transcriptase</fullName>
    </submittedName>
</protein>
<reference evidence="2 3" key="1">
    <citation type="submission" date="2015-04" db="EMBL/GenBank/DDBJ databases">
        <title>Lasius niger genome sequencing.</title>
        <authorList>
            <person name="Konorov E.A."/>
            <person name="Nikitin M.A."/>
            <person name="Kirill M.V."/>
            <person name="Chang P."/>
        </authorList>
    </citation>
    <scope>NUCLEOTIDE SEQUENCE [LARGE SCALE GENOMIC DNA]</scope>
    <source>
        <tissue evidence="2">Whole</tissue>
    </source>
</reference>
<organism evidence="2 3">
    <name type="scientific">Lasius niger</name>
    <name type="common">Black garden ant</name>
    <dbReference type="NCBI Taxonomy" id="67767"/>
    <lineage>
        <taxon>Eukaryota</taxon>
        <taxon>Metazoa</taxon>
        <taxon>Ecdysozoa</taxon>
        <taxon>Arthropoda</taxon>
        <taxon>Hexapoda</taxon>
        <taxon>Insecta</taxon>
        <taxon>Pterygota</taxon>
        <taxon>Neoptera</taxon>
        <taxon>Endopterygota</taxon>
        <taxon>Hymenoptera</taxon>
        <taxon>Apocrita</taxon>
        <taxon>Aculeata</taxon>
        <taxon>Formicoidea</taxon>
        <taxon>Formicidae</taxon>
        <taxon>Formicinae</taxon>
        <taxon>Lasius</taxon>
        <taxon>Lasius</taxon>
    </lineage>
</organism>
<dbReference type="EMBL" id="LBMM01005414">
    <property type="protein sequence ID" value="KMQ91544.1"/>
    <property type="molecule type" value="Genomic_DNA"/>
</dbReference>
<evidence type="ECO:0000313" key="2">
    <source>
        <dbReference type="EMBL" id="KMQ95349.1"/>
    </source>
</evidence>